<dbReference type="RefSeq" id="WP_319833875.1">
    <property type="nucleotide sequence ID" value="NZ_CP138858.1"/>
</dbReference>
<organism evidence="4 5">
    <name type="scientific">Coraliomargarita algicola</name>
    <dbReference type="NCBI Taxonomy" id="3092156"/>
    <lineage>
        <taxon>Bacteria</taxon>
        <taxon>Pseudomonadati</taxon>
        <taxon>Verrucomicrobiota</taxon>
        <taxon>Opitutia</taxon>
        <taxon>Puniceicoccales</taxon>
        <taxon>Coraliomargaritaceae</taxon>
        <taxon>Coraliomargarita</taxon>
    </lineage>
</organism>
<dbReference type="InterPro" id="IPR017850">
    <property type="entry name" value="Alkaline_phosphatase_core_sf"/>
</dbReference>
<dbReference type="SUPFAM" id="SSF53649">
    <property type="entry name" value="Alkaline phosphatase-like"/>
    <property type="match status" value="1"/>
</dbReference>
<gene>
    <name evidence="4" type="ORF">SH580_04790</name>
</gene>
<reference evidence="4 5" key="1">
    <citation type="submission" date="2023-11" db="EMBL/GenBank/DDBJ databases">
        <title>Coraliomargarita sp. nov., isolated from marine algae.</title>
        <authorList>
            <person name="Lee J.K."/>
            <person name="Baek J.H."/>
            <person name="Kim J.M."/>
            <person name="Choi D.G."/>
            <person name="Jeon C.O."/>
        </authorList>
    </citation>
    <scope>NUCLEOTIDE SEQUENCE [LARGE SCALE GENOMIC DNA]</scope>
    <source>
        <strain evidence="4 5">J2-16</strain>
    </source>
</reference>
<proteinExistence type="inferred from homology"/>
<evidence type="ECO:0000256" key="1">
    <source>
        <dbReference type="ARBA" id="ARBA00008779"/>
    </source>
</evidence>
<comment type="similarity">
    <text evidence="1">Belongs to the sulfatase family.</text>
</comment>
<keyword evidence="5" id="KW-1185">Reference proteome</keyword>
<evidence type="ECO:0000256" key="2">
    <source>
        <dbReference type="ARBA" id="ARBA00022801"/>
    </source>
</evidence>
<dbReference type="PANTHER" id="PTHR42693:SF53">
    <property type="entry name" value="ENDO-4-O-SULFATASE"/>
    <property type="match status" value="1"/>
</dbReference>
<protein>
    <submittedName>
        <fullName evidence="4">Sulfatase</fullName>
    </submittedName>
</protein>
<dbReference type="Proteomes" id="UP001324993">
    <property type="component" value="Chromosome"/>
</dbReference>
<dbReference type="InterPro" id="IPR050738">
    <property type="entry name" value="Sulfatase"/>
</dbReference>
<name>A0ABZ0RNN0_9BACT</name>
<sequence>MKNKFNIVYIHSHDTGRHIQPYGYAVDTPRLQQLAEEGIMFRKAFDAAPVCSASRAALLTGMCPHSNGMMGLAHFGWRLNDYKQHIIHTLHKAGYVSALSGIQHIAARPASSVEEIGYSEVLATDSKKADDITNAALEYLGREHEQPFFLSVGYFDTHRPFPTEIDERDDPKYTLVPPTLIDSPENREDMAAYKTSARTWDTSVGRVLDALEANGQAENTLVICTTDHGLAMPKMKCKLTDHGTGVLLIMRGPGGFEGGRVIDGMISHIDLFPTICELLEIEKPDWLQGTSIMPLIQGEAVEVNEELFAEVTYHAAYEPKRSVRTKRWKYIRRFDQEYTKEVRPNCDDGPGKFLMLDGGWGELEPDVEQLYDLLLDPQEYNNLADKTAYAEVLDQMRARLDRWMERTNDPLLNGPVPPSEHFKTWPITNVSPKGPMFDKNGNEILPDNFLQNAR</sequence>
<dbReference type="CDD" id="cd16027">
    <property type="entry name" value="SGSH"/>
    <property type="match status" value="1"/>
</dbReference>
<dbReference type="EMBL" id="CP138858">
    <property type="protein sequence ID" value="WPJ97023.1"/>
    <property type="molecule type" value="Genomic_DNA"/>
</dbReference>
<dbReference type="InterPro" id="IPR000917">
    <property type="entry name" value="Sulfatase_N"/>
</dbReference>
<evidence type="ECO:0000313" key="5">
    <source>
        <dbReference type="Proteomes" id="UP001324993"/>
    </source>
</evidence>
<dbReference type="Pfam" id="PF00884">
    <property type="entry name" value="Sulfatase"/>
    <property type="match status" value="1"/>
</dbReference>
<evidence type="ECO:0000259" key="3">
    <source>
        <dbReference type="Pfam" id="PF00884"/>
    </source>
</evidence>
<dbReference type="Gene3D" id="3.40.720.10">
    <property type="entry name" value="Alkaline Phosphatase, subunit A"/>
    <property type="match status" value="1"/>
</dbReference>
<accession>A0ABZ0RNN0</accession>
<keyword evidence="2" id="KW-0378">Hydrolase</keyword>
<feature type="domain" description="Sulfatase N-terminal" evidence="3">
    <location>
        <begin position="6"/>
        <end position="280"/>
    </location>
</feature>
<evidence type="ECO:0000313" key="4">
    <source>
        <dbReference type="EMBL" id="WPJ97023.1"/>
    </source>
</evidence>
<dbReference type="PANTHER" id="PTHR42693">
    <property type="entry name" value="ARYLSULFATASE FAMILY MEMBER"/>
    <property type="match status" value="1"/>
</dbReference>